<dbReference type="HOGENOM" id="CLU_963411_0_0_1"/>
<sequence>MGPVTYRLKLLRQWKIHPVFHVRLLSPYKETDEHGANYLELPPDIVEGHEEFEVKAIIGHKPRRTLKKFLYAGRLRLVTSLEIVVSNNGREELLKTTLPSAIRLLEMISTGVTPTPNSMEMESSSSTAAATENAEEQYEWVYTGRQESFRENYKRAFESDLIIKTYALAHYPTYAASQFEFDVPQTGVLALVATAVYRALAAWSTGEETAAGEFAAGDWHNKCLMYFDKAQGISQNAWARIEAAVLEFGRLTGKEKKWSKLITQKAQEESGDEGSDADGAGIVIDSDEA</sequence>
<gene>
    <name evidence="2" type="ORF">Moror_8531</name>
</gene>
<protein>
    <submittedName>
        <fullName evidence="2">Uncharacterized protein</fullName>
    </submittedName>
</protein>
<keyword evidence="3" id="KW-1185">Reference proteome</keyword>
<dbReference type="AlphaFoldDB" id="V2WLM2"/>
<accession>V2WLM2</accession>
<dbReference type="OrthoDB" id="2273864at2759"/>
<dbReference type="Proteomes" id="UP000017559">
    <property type="component" value="Unassembled WGS sequence"/>
</dbReference>
<dbReference type="KEGG" id="mrr:Moror_8531"/>
<evidence type="ECO:0000313" key="2">
    <source>
        <dbReference type="EMBL" id="ESK82487.1"/>
    </source>
</evidence>
<proteinExistence type="predicted"/>
<evidence type="ECO:0000256" key="1">
    <source>
        <dbReference type="SAM" id="MobiDB-lite"/>
    </source>
</evidence>
<organism evidence="2 3">
    <name type="scientific">Moniliophthora roreri (strain MCA 2997)</name>
    <name type="common">Cocoa frosty pod rot fungus</name>
    <name type="synonym">Crinipellis roreri</name>
    <dbReference type="NCBI Taxonomy" id="1381753"/>
    <lineage>
        <taxon>Eukaryota</taxon>
        <taxon>Fungi</taxon>
        <taxon>Dikarya</taxon>
        <taxon>Basidiomycota</taxon>
        <taxon>Agaricomycotina</taxon>
        <taxon>Agaricomycetes</taxon>
        <taxon>Agaricomycetidae</taxon>
        <taxon>Agaricales</taxon>
        <taxon>Marasmiineae</taxon>
        <taxon>Marasmiaceae</taxon>
        <taxon>Moniliophthora</taxon>
    </lineage>
</organism>
<reference evidence="2 3" key="1">
    <citation type="journal article" date="2014" name="BMC Genomics">
        <title>Genome and secretome analysis of the hemibiotrophic fungal pathogen, Moniliophthora roreri, which causes frosty pod rot disease of cacao: mechanisms of the biotrophic and necrotrophic phases.</title>
        <authorList>
            <person name="Meinhardt L.W."/>
            <person name="Costa G.G.L."/>
            <person name="Thomazella D.P.T."/>
            <person name="Teixeira P.J.P.L."/>
            <person name="Carazzolle M.F."/>
            <person name="Schuster S.C."/>
            <person name="Carlson J.E."/>
            <person name="Guiltinan M.J."/>
            <person name="Mieczkowski P."/>
            <person name="Farmer A."/>
            <person name="Ramaraj T."/>
            <person name="Crozier J."/>
            <person name="Davis R.E."/>
            <person name="Shao J."/>
            <person name="Melnick R.L."/>
            <person name="Pereira G.A.G."/>
            <person name="Bailey B.A."/>
        </authorList>
    </citation>
    <scope>NUCLEOTIDE SEQUENCE [LARGE SCALE GENOMIC DNA]</scope>
    <source>
        <strain evidence="2 3">MCA 2997</strain>
    </source>
</reference>
<name>V2WLM2_MONRO</name>
<feature type="region of interest" description="Disordered" evidence="1">
    <location>
        <begin position="262"/>
        <end position="289"/>
    </location>
</feature>
<evidence type="ECO:0000313" key="3">
    <source>
        <dbReference type="Proteomes" id="UP000017559"/>
    </source>
</evidence>
<comment type="caution">
    <text evidence="2">The sequence shown here is derived from an EMBL/GenBank/DDBJ whole genome shotgun (WGS) entry which is preliminary data.</text>
</comment>
<dbReference type="EMBL" id="AWSO01001909">
    <property type="protein sequence ID" value="ESK82487.1"/>
    <property type="molecule type" value="Genomic_DNA"/>
</dbReference>